<dbReference type="SUPFAM" id="SSF57889">
    <property type="entry name" value="Cysteine-rich domain"/>
    <property type="match status" value="3"/>
</dbReference>
<feature type="compositionally biased region" description="Low complexity" evidence="1">
    <location>
        <begin position="377"/>
        <end position="390"/>
    </location>
</feature>
<dbReference type="AlphaFoldDB" id="A0AAV0PDP2"/>
<gene>
    <name evidence="2" type="ORF">LITE_LOCUS37886</name>
</gene>
<name>A0AAV0PDP2_9ROSI</name>
<dbReference type="InterPro" id="IPR046349">
    <property type="entry name" value="C1-like_sf"/>
</dbReference>
<dbReference type="Gene3D" id="3.40.50.300">
    <property type="entry name" value="P-loop containing nucleotide triphosphate hydrolases"/>
    <property type="match status" value="1"/>
</dbReference>
<dbReference type="InterPro" id="IPR027417">
    <property type="entry name" value="P-loop_NTPase"/>
</dbReference>
<accession>A0AAV0PDP2</accession>
<proteinExistence type="predicted"/>
<keyword evidence="3" id="KW-1185">Reference proteome</keyword>
<protein>
    <submittedName>
        <fullName evidence="2">Uncharacterized protein</fullName>
    </submittedName>
</protein>
<comment type="caution">
    <text evidence="2">The sequence shown here is derived from an EMBL/GenBank/DDBJ whole genome shotgun (WGS) entry which is preliminary data.</text>
</comment>
<evidence type="ECO:0000313" key="3">
    <source>
        <dbReference type="Proteomes" id="UP001154282"/>
    </source>
</evidence>
<sequence length="650" mass="73789">MNGWRNNPIVLMKIIPTTYDWLCLACDAGDPFLLEASYRCTDCDFALHKRCAEQPYYGAVLDECPPYLKAVRPQSYDFPSKVKCRNCRDGSGEEEFSAVDDCHDCLMQTNLRHKSLPTVLRNKDAHHDHRLNLVIMPFGYDYKYLCARCEAIGYSVGYKCYECNELPNFHVACALLQWWPSPIKLLAWVPASWPEEASQPTMTEIGDVGPTIMAMKGRSQDWNREVAFNLARFLKYPLIDTRDIHQTLRKSFPSSFSSQTNDDNNITTEESSATLVVASGFASSQLNLKIPVIINGPHPLTPGATWRPLAVSSGARLVIIECHPPEEEVGRQHHYAGRGDDGLSLFHVDAESFDRKKAEDIASKIHLLSRQHDEKYNPTTTKTTNKLAPAAKEKEEEEEGKQNRRKNDHLHQWAEKSPNDDSGCIACSPDDVHFVTKFPINTVRTVESYYYQCADCDFALHKHCAEKPDDTFGVMNRCPPYLKADHPQQGYDFPSKVKCRNCRDDDEDDVEELSVDNCHDCLTKTNLHHKFLPTVLRNYKNVHDHRLNLVIMPFGYNYKYLCGSCDKIGYSVGYKCYECDERPNYHVACALIPLFRTLPRPLNNFITAHMETGPPNPTSYLYSSYSSSTSYAAASSSSTCYVSSFFSHSS</sequence>
<dbReference type="Proteomes" id="UP001154282">
    <property type="component" value="Unassembled WGS sequence"/>
</dbReference>
<dbReference type="PANTHER" id="PTHR46288">
    <property type="entry name" value="PHORBOL-ESTER/DAG-TYPE DOMAIN-CONTAINING PROTEIN"/>
    <property type="match status" value="1"/>
</dbReference>
<dbReference type="EMBL" id="CAMGYJ010000008">
    <property type="protein sequence ID" value="CAI0468657.1"/>
    <property type="molecule type" value="Genomic_DNA"/>
</dbReference>
<dbReference type="Gene3D" id="3.30.60.20">
    <property type="match status" value="1"/>
</dbReference>
<feature type="compositionally biased region" description="Basic and acidic residues" evidence="1">
    <location>
        <begin position="409"/>
        <end position="419"/>
    </location>
</feature>
<reference evidence="2" key="1">
    <citation type="submission" date="2022-08" db="EMBL/GenBank/DDBJ databases">
        <authorList>
            <person name="Gutierrez-Valencia J."/>
        </authorList>
    </citation>
    <scope>NUCLEOTIDE SEQUENCE</scope>
</reference>
<evidence type="ECO:0000256" key="1">
    <source>
        <dbReference type="SAM" id="MobiDB-lite"/>
    </source>
</evidence>
<dbReference type="PANTHER" id="PTHR46288:SF27">
    <property type="entry name" value="CYSTEINE_HISTIDINE-RICH C1 DOMAIN FAMILY PROTEIN"/>
    <property type="match status" value="1"/>
</dbReference>
<organism evidence="2 3">
    <name type="scientific">Linum tenue</name>
    <dbReference type="NCBI Taxonomy" id="586396"/>
    <lineage>
        <taxon>Eukaryota</taxon>
        <taxon>Viridiplantae</taxon>
        <taxon>Streptophyta</taxon>
        <taxon>Embryophyta</taxon>
        <taxon>Tracheophyta</taxon>
        <taxon>Spermatophyta</taxon>
        <taxon>Magnoliopsida</taxon>
        <taxon>eudicotyledons</taxon>
        <taxon>Gunneridae</taxon>
        <taxon>Pentapetalae</taxon>
        <taxon>rosids</taxon>
        <taxon>fabids</taxon>
        <taxon>Malpighiales</taxon>
        <taxon>Linaceae</taxon>
        <taxon>Linum</taxon>
    </lineage>
</organism>
<feature type="region of interest" description="Disordered" evidence="1">
    <location>
        <begin position="372"/>
        <end position="420"/>
    </location>
</feature>
<evidence type="ECO:0000313" key="2">
    <source>
        <dbReference type="EMBL" id="CAI0468657.1"/>
    </source>
</evidence>
<feature type="non-terminal residue" evidence="2">
    <location>
        <position position="650"/>
    </location>
</feature>